<evidence type="ECO:0000256" key="5">
    <source>
        <dbReference type="SAM" id="Phobius"/>
    </source>
</evidence>
<reference evidence="6" key="1">
    <citation type="submission" date="2022-03" db="EMBL/GenBank/DDBJ databases">
        <authorList>
            <person name="Martin C."/>
        </authorList>
    </citation>
    <scope>NUCLEOTIDE SEQUENCE</scope>
</reference>
<feature type="transmembrane region" description="Helical" evidence="5">
    <location>
        <begin position="319"/>
        <end position="342"/>
    </location>
</feature>
<feature type="transmembrane region" description="Helical" evidence="5">
    <location>
        <begin position="61"/>
        <end position="83"/>
    </location>
</feature>
<comment type="caution">
    <text evidence="6">The sequence shown here is derived from an EMBL/GenBank/DDBJ whole genome shotgun (WGS) entry which is preliminary data.</text>
</comment>
<dbReference type="PANTHER" id="PTHR23121:SF9">
    <property type="entry name" value="SODIUM-DEPENDENT GLUCOSE TRANSPORTER 1"/>
    <property type="match status" value="1"/>
</dbReference>
<feature type="transmembrane region" description="Helical" evidence="5">
    <location>
        <begin position="133"/>
        <end position="150"/>
    </location>
</feature>
<feature type="transmembrane region" description="Helical" evidence="5">
    <location>
        <begin position="482"/>
        <end position="501"/>
    </location>
</feature>
<protein>
    <submittedName>
        <fullName evidence="6">Uncharacterized protein</fullName>
    </submittedName>
</protein>
<dbReference type="AlphaFoldDB" id="A0A8S4Q8K2"/>
<dbReference type="Pfam" id="PF07690">
    <property type="entry name" value="MFS_1"/>
    <property type="match status" value="1"/>
</dbReference>
<dbReference type="Gene3D" id="1.20.1250.20">
    <property type="entry name" value="MFS general substrate transporter like domains"/>
    <property type="match status" value="1"/>
</dbReference>
<name>A0A8S4Q8K2_OWEFU</name>
<feature type="transmembrane region" description="Helical" evidence="5">
    <location>
        <begin position="447"/>
        <end position="470"/>
    </location>
</feature>
<proteinExistence type="predicted"/>
<feature type="region of interest" description="Disordered" evidence="4">
    <location>
        <begin position="13"/>
        <end position="53"/>
    </location>
</feature>
<feature type="transmembrane region" description="Helical" evidence="5">
    <location>
        <begin position="254"/>
        <end position="276"/>
    </location>
</feature>
<evidence type="ECO:0000313" key="6">
    <source>
        <dbReference type="EMBL" id="CAH1803260.1"/>
    </source>
</evidence>
<feature type="transmembrane region" description="Helical" evidence="5">
    <location>
        <begin position="414"/>
        <end position="435"/>
    </location>
</feature>
<dbReference type="InterPro" id="IPR036259">
    <property type="entry name" value="MFS_trans_sf"/>
</dbReference>
<dbReference type="Proteomes" id="UP000749559">
    <property type="component" value="Unassembled WGS sequence"/>
</dbReference>
<dbReference type="SUPFAM" id="SSF103473">
    <property type="entry name" value="MFS general substrate transporter"/>
    <property type="match status" value="1"/>
</dbReference>
<sequence>MNGSEKQRIYMKAKLNGSLNDDDVTQTNAEEYTEMTEETDDANPDLTGDPTDDDQKRRRYLLLKTLVLGLIWAANGAFSGITVATIPDLKYRVHVNYEELSRALAAFGLGVIVAAPLGGVMSDRWIRGRDVQIVSFLGLTAITIGVRPWIESLWFLGVMVCLEGFFRGLFVPGMNNMLDRLWGKDIGLPRHLMSVCWVIGELVSPLICKPFFLDLPEDCDTMNASLDCIPVDQNNMTRRQEASIDAEVMSEIEYPYLIITLWATVPIVLLSLFYYFDRTSGQKYYKQLKSSSTTSEKSSFPSWREIFSPKFCGQGSTSFGVVIIMLLFMYYFACEFMATPFYKFIMAYAVEKIGMSKSEAATLMILIRIIAIFLGIVWGALTRCIRIQFLLFIQIFGELAVVIYFNIVEIHTKTQLYAFIVAFSVMSVGNWATGITWGLRYIEFSSLIYTVIEVSAAIASLVSTWATGYVLEYGGHEAMLRLQLGSNIAFCFVVIVMQIVGSWKGEKFKDKNVNDVGCLNLCDRKSPLLSDQDDG</sequence>
<keyword evidence="2 5" id="KW-1133">Transmembrane helix</keyword>
<feature type="transmembrane region" description="Helical" evidence="5">
    <location>
        <begin position="389"/>
        <end position="408"/>
    </location>
</feature>
<evidence type="ECO:0000256" key="1">
    <source>
        <dbReference type="ARBA" id="ARBA00022692"/>
    </source>
</evidence>
<dbReference type="OrthoDB" id="546893at2759"/>
<keyword evidence="7" id="KW-1185">Reference proteome</keyword>
<evidence type="ECO:0000256" key="2">
    <source>
        <dbReference type="ARBA" id="ARBA00022989"/>
    </source>
</evidence>
<evidence type="ECO:0000256" key="3">
    <source>
        <dbReference type="ARBA" id="ARBA00023136"/>
    </source>
</evidence>
<dbReference type="InterPro" id="IPR011701">
    <property type="entry name" value="MFS"/>
</dbReference>
<keyword evidence="1 5" id="KW-0812">Transmembrane</keyword>
<dbReference type="EMBL" id="CAIIXF020000391">
    <property type="protein sequence ID" value="CAH1803260.1"/>
    <property type="molecule type" value="Genomic_DNA"/>
</dbReference>
<feature type="transmembrane region" description="Helical" evidence="5">
    <location>
        <begin position="362"/>
        <end position="382"/>
    </location>
</feature>
<keyword evidence="3 5" id="KW-0472">Membrane</keyword>
<accession>A0A8S4Q8K2</accession>
<dbReference type="GO" id="GO:0022857">
    <property type="term" value="F:transmembrane transporter activity"/>
    <property type="evidence" value="ECO:0007669"/>
    <property type="project" value="InterPro"/>
</dbReference>
<evidence type="ECO:0000313" key="7">
    <source>
        <dbReference type="Proteomes" id="UP000749559"/>
    </source>
</evidence>
<feature type="transmembrane region" description="Helical" evidence="5">
    <location>
        <begin position="103"/>
        <end position="121"/>
    </location>
</feature>
<gene>
    <name evidence="6" type="ORF">OFUS_LOCUS26871</name>
</gene>
<feature type="compositionally biased region" description="Acidic residues" evidence="4">
    <location>
        <begin position="31"/>
        <end position="43"/>
    </location>
</feature>
<evidence type="ECO:0000256" key="4">
    <source>
        <dbReference type="SAM" id="MobiDB-lite"/>
    </source>
</evidence>
<dbReference type="PANTHER" id="PTHR23121">
    <property type="entry name" value="SODIUM-DEPENDENT GLUCOSE TRANSPORTER 1"/>
    <property type="match status" value="1"/>
</dbReference>
<organism evidence="6 7">
    <name type="scientific">Owenia fusiformis</name>
    <name type="common">Polychaete worm</name>
    <dbReference type="NCBI Taxonomy" id="6347"/>
    <lineage>
        <taxon>Eukaryota</taxon>
        <taxon>Metazoa</taxon>
        <taxon>Spiralia</taxon>
        <taxon>Lophotrochozoa</taxon>
        <taxon>Annelida</taxon>
        <taxon>Polychaeta</taxon>
        <taxon>Sedentaria</taxon>
        <taxon>Canalipalpata</taxon>
        <taxon>Sabellida</taxon>
        <taxon>Oweniida</taxon>
        <taxon>Oweniidae</taxon>
        <taxon>Owenia</taxon>
    </lineage>
</organism>
<feature type="transmembrane region" description="Helical" evidence="5">
    <location>
        <begin position="156"/>
        <end position="174"/>
    </location>
</feature>
<feature type="transmembrane region" description="Helical" evidence="5">
    <location>
        <begin position="195"/>
        <end position="213"/>
    </location>
</feature>